<reference evidence="2 3" key="1">
    <citation type="journal article" date="2015" name="Microbiology (Mosc.)">
        <title>Genomics of the Weissella cibaria species with an examination of its metabolic traits.</title>
        <authorList>
            <person name="Lynch K.M."/>
            <person name="Lucid A."/>
            <person name="Arendt E.K."/>
            <person name="Sleator R.D."/>
            <person name="Lucey B."/>
            <person name="Coffey A."/>
        </authorList>
    </citation>
    <scope>NUCLEOTIDE SEQUENCE [LARGE SCALE GENOMIC DNA]</scope>
    <source>
        <strain evidence="1">AB3b</strain>
        <strain evidence="2 3">MG1</strain>
    </source>
</reference>
<dbReference type="Proteomes" id="UP000032287">
    <property type="component" value="Unassembled WGS sequence"/>
</dbReference>
<evidence type="ECO:0000313" key="2">
    <source>
        <dbReference type="EMBL" id="KIU19584.1"/>
    </source>
</evidence>
<dbReference type="AlphaFoldDB" id="A0A0D1K3L1"/>
<dbReference type="PATRIC" id="fig|137591.24.peg.2360"/>
<gene>
    <name evidence="1" type="ORF">ab3b_02401</name>
    <name evidence="2" type="ORF">QX99_01600</name>
</gene>
<dbReference type="EMBL" id="JWHT01000083">
    <property type="protein sequence ID" value="KIU19373.1"/>
    <property type="molecule type" value="Genomic_DNA"/>
</dbReference>
<name>A0A0D1K3L1_9LACO</name>
<protein>
    <recommendedName>
        <fullName evidence="4">DUF3789 domain-containing protein</fullName>
    </recommendedName>
</protein>
<comment type="caution">
    <text evidence="2">The sequence shown here is derived from an EMBL/GenBank/DDBJ whole genome shotgun (WGS) entry which is preliminary data.</text>
</comment>
<accession>A0A0D1K3L1</accession>
<evidence type="ECO:0008006" key="4">
    <source>
        <dbReference type="Google" id="ProtNLM"/>
    </source>
</evidence>
<evidence type="ECO:0000313" key="3">
    <source>
        <dbReference type="Proteomes" id="UP000032287"/>
    </source>
</evidence>
<sequence length="29" mass="3058">MMMLVSFLAGGFIGVMGMALLVAARINEN</sequence>
<keyword evidence="3" id="KW-1185">Reference proteome</keyword>
<dbReference type="EMBL" id="JWHU01000034">
    <property type="protein sequence ID" value="KIU19584.1"/>
    <property type="molecule type" value="Genomic_DNA"/>
</dbReference>
<evidence type="ECO:0000313" key="1">
    <source>
        <dbReference type="EMBL" id="KIU19373.1"/>
    </source>
</evidence>
<dbReference type="Proteomes" id="UP000032289">
    <property type="component" value="Unassembled WGS sequence"/>
</dbReference>
<organism evidence="2 3">
    <name type="scientific">Weissella cibaria</name>
    <dbReference type="NCBI Taxonomy" id="137591"/>
    <lineage>
        <taxon>Bacteria</taxon>
        <taxon>Bacillati</taxon>
        <taxon>Bacillota</taxon>
        <taxon>Bacilli</taxon>
        <taxon>Lactobacillales</taxon>
        <taxon>Lactobacillaceae</taxon>
        <taxon>Weissella</taxon>
    </lineage>
</organism>
<proteinExistence type="predicted"/>